<feature type="transmembrane region" description="Helical" evidence="8">
    <location>
        <begin position="80"/>
        <end position="103"/>
    </location>
</feature>
<dbReference type="EMBL" id="GANP01002787">
    <property type="protein sequence ID" value="JAB81681.1"/>
    <property type="molecule type" value="mRNA"/>
</dbReference>
<evidence type="ECO:0000256" key="1">
    <source>
        <dbReference type="ARBA" id="ARBA00004477"/>
    </source>
</evidence>
<dbReference type="InterPro" id="IPR009580">
    <property type="entry name" value="GPI_biosynthesis_protein_Pig-F"/>
</dbReference>
<name>V5IIQ3_IXORI</name>
<protein>
    <submittedName>
        <fullName evidence="9">Putative ethanolamine-p-transferase gpi11/pig-f</fullName>
    </submittedName>
</protein>
<evidence type="ECO:0000256" key="2">
    <source>
        <dbReference type="ARBA" id="ARBA00004687"/>
    </source>
</evidence>
<evidence type="ECO:0000256" key="8">
    <source>
        <dbReference type="SAM" id="Phobius"/>
    </source>
</evidence>
<feature type="transmembrane region" description="Helical" evidence="8">
    <location>
        <begin position="15"/>
        <end position="35"/>
    </location>
</feature>
<dbReference type="GO" id="GO:0006506">
    <property type="term" value="P:GPI anchor biosynthetic process"/>
    <property type="evidence" value="ECO:0007669"/>
    <property type="project" value="UniProtKB-UniPathway"/>
</dbReference>
<dbReference type="AlphaFoldDB" id="V5IIQ3"/>
<comment type="pathway">
    <text evidence="2">Glycolipid biosynthesis; glycosylphosphatidylinositol-anchor biosynthesis.</text>
</comment>
<evidence type="ECO:0000313" key="9">
    <source>
        <dbReference type="EMBL" id="JAB81681.1"/>
    </source>
</evidence>
<evidence type="ECO:0000256" key="5">
    <source>
        <dbReference type="ARBA" id="ARBA00022824"/>
    </source>
</evidence>
<dbReference type="GO" id="GO:0005789">
    <property type="term" value="C:endoplasmic reticulum membrane"/>
    <property type="evidence" value="ECO:0007669"/>
    <property type="project" value="UniProtKB-SubCell"/>
</dbReference>
<keyword evidence="9" id="KW-0808">Transferase</keyword>
<evidence type="ECO:0000256" key="3">
    <source>
        <dbReference type="ARBA" id="ARBA00022502"/>
    </source>
</evidence>
<feature type="transmembrane region" description="Helical" evidence="8">
    <location>
        <begin position="191"/>
        <end position="210"/>
    </location>
</feature>
<keyword evidence="5" id="KW-0256">Endoplasmic reticulum</keyword>
<dbReference type="Pfam" id="PF06699">
    <property type="entry name" value="PIG-F"/>
    <property type="match status" value="1"/>
</dbReference>
<dbReference type="GO" id="GO:0016740">
    <property type="term" value="F:transferase activity"/>
    <property type="evidence" value="ECO:0007669"/>
    <property type="project" value="UniProtKB-KW"/>
</dbReference>
<feature type="transmembrane region" description="Helical" evidence="8">
    <location>
        <begin position="41"/>
        <end position="59"/>
    </location>
</feature>
<keyword evidence="4 8" id="KW-0812">Transmembrane</keyword>
<feature type="transmembrane region" description="Helical" evidence="8">
    <location>
        <begin position="159"/>
        <end position="179"/>
    </location>
</feature>
<proteinExistence type="evidence at transcript level"/>
<dbReference type="UniPathway" id="UPA00196"/>
<feature type="transmembrane region" description="Helical" evidence="8">
    <location>
        <begin position="115"/>
        <end position="139"/>
    </location>
</feature>
<evidence type="ECO:0000256" key="7">
    <source>
        <dbReference type="ARBA" id="ARBA00023136"/>
    </source>
</evidence>
<sequence>MRGRRDHTRQTRESVCYGLWITVSSTVAIAGTLLSAQRSCLVPISLVLELVAGVWLRWTRRAESPAGPLTATHAKGPSPLVRAVGLLAASVLFFHVLAVLFGAPLLEEVEETLCFGVHMTVLTVLPLVLCAGRTTVAALHKTLLDHRGCESRLESLQRLGALGALAGAWLGCVTLPLDWDRPWQRWPIPCLLGASLARTGMLMVACFLGSSRALP</sequence>
<keyword evidence="6 8" id="KW-1133">Transmembrane helix</keyword>
<accession>V5IIQ3</accession>
<keyword evidence="7 8" id="KW-0472">Membrane</keyword>
<organism evidence="9">
    <name type="scientific">Ixodes ricinus</name>
    <name type="common">Common tick</name>
    <name type="synonym">Acarus ricinus</name>
    <dbReference type="NCBI Taxonomy" id="34613"/>
    <lineage>
        <taxon>Eukaryota</taxon>
        <taxon>Metazoa</taxon>
        <taxon>Ecdysozoa</taxon>
        <taxon>Arthropoda</taxon>
        <taxon>Chelicerata</taxon>
        <taxon>Arachnida</taxon>
        <taxon>Acari</taxon>
        <taxon>Parasitiformes</taxon>
        <taxon>Ixodida</taxon>
        <taxon>Ixodoidea</taxon>
        <taxon>Ixodidae</taxon>
        <taxon>Ixodinae</taxon>
        <taxon>Ixodes</taxon>
    </lineage>
</organism>
<comment type="subcellular location">
    <subcellularLocation>
        <location evidence="1">Endoplasmic reticulum membrane</location>
        <topology evidence="1">Multi-pass membrane protein</topology>
    </subcellularLocation>
</comment>
<evidence type="ECO:0000256" key="6">
    <source>
        <dbReference type="ARBA" id="ARBA00022989"/>
    </source>
</evidence>
<evidence type="ECO:0000256" key="4">
    <source>
        <dbReference type="ARBA" id="ARBA00022692"/>
    </source>
</evidence>
<reference evidence="9" key="1">
    <citation type="journal article" date="2015" name="Sci. Rep.">
        <title>Tissue- and time-dependent transcription in Ixodes ricinus salivary glands and midguts when blood feeding on the vertebrate host.</title>
        <authorList>
            <person name="Kotsyfakis M."/>
            <person name="Schwarz A."/>
            <person name="Erhart J."/>
            <person name="Ribeiro J.M."/>
        </authorList>
    </citation>
    <scope>NUCLEOTIDE SEQUENCE</scope>
    <source>
        <tissue evidence="9">Salivary gland and midgut</tissue>
    </source>
</reference>
<keyword evidence="3" id="KW-0337">GPI-anchor biosynthesis</keyword>